<feature type="region of interest" description="Disordered" evidence="1">
    <location>
        <begin position="90"/>
        <end position="120"/>
    </location>
</feature>
<accession>A0ABR3JNE5</accession>
<dbReference type="EMBL" id="JASNQZ010000005">
    <property type="protein sequence ID" value="KAL0957334.1"/>
    <property type="molecule type" value="Genomic_DNA"/>
</dbReference>
<proteinExistence type="predicted"/>
<evidence type="ECO:0000256" key="1">
    <source>
        <dbReference type="SAM" id="MobiDB-lite"/>
    </source>
</evidence>
<feature type="region of interest" description="Disordered" evidence="1">
    <location>
        <begin position="176"/>
        <end position="308"/>
    </location>
</feature>
<keyword evidence="3" id="KW-1185">Reference proteome</keyword>
<reference evidence="3" key="1">
    <citation type="submission" date="2024-06" db="EMBL/GenBank/DDBJ databases">
        <title>Multi-omics analyses provide insights into the biosynthesis of the anticancer antibiotic pleurotin in Hohenbuehelia grisea.</title>
        <authorList>
            <person name="Weaver J.A."/>
            <person name="Alberti F."/>
        </authorList>
    </citation>
    <scope>NUCLEOTIDE SEQUENCE [LARGE SCALE GENOMIC DNA]</scope>
    <source>
        <strain evidence="3">T-177</strain>
    </source>
</reference>
<feature type="compositionally biased region" description="Polar residues" evidence="1">
    <location>
        <begin position="139"/>
        <end position="162"/>
    </location>
</feature>
<evidence type="ECO:0000313" key="2">
    <source>
        <dbReference type="EMBL" id="KAL0957334.1"/>
    </source>
</evidence>
<gene>
    <name evidence="2" type="ORF">HGRIS_001142</name>
</gene>
<feature type="compositionally biased region" description="Basic and acidic residues" evidence="1">
    <location>
        <begin position="229"/>
        <end position="255"/>
    </location>
</feature>
<feature type="compositionally biased region" description="Low complexity" evidence="1">
    <location>
        <begin position="90"/>
        <end position="103"/>
    </location>
</feature>
<feature type="compositionally biased region" description="Basic and acidic residues" evidence="1">
    <location>
        <begin position="7"/>
        <end position="17"/>
    </location>
</feature>
<dbReference type="Proteomes" id="UP001556367">
    <property type="component" value="Unassembled WGS sequence"/>
</dbReference>
<name>A0ABR3JNE5_9AGAR</name>
<feature type="compositionally biased region" description="Basic residues" evidence="1">
    <location>
        <begin position="185"/>
        <end position="201"/>
    </location>
</feature>
<evidence type="ECO:0000313" key="3">
    <source>
        <dbReference type="Proteomes" id="UP001556367"/>
    </source>
</evidence>
<comment type="caution">
    <text evidence="2">The sequence shown here is derived from an EMBL/GenBank/DDBJ whole genome shotgun (WGS) entry which is preliminary data.</text>
</comment>
<feature type="region of interest" description="Disordered" evidence="1">
    <location>
        <begin position="1"/>
        <end position="65"/>
    </location>
</feature>
<feature type="compositionally biased region" description="Basic and acidic residues" evidence="1">
    <location>
        <begin position="299"/>
        <end position="308"/>
    </location>
</feature>
<feature type="compositionally biased region" description="Low complexity" evidence="1">
    <location>
        <begin position="209"/>
        <end position="221"/>
    </location>
</feature>
<organism evidence="2 3">
    <name type="scientific">Hohenbuehelia grisea</name>
    <dbReference type="NCBI Taxonomy" id="104357"/>
    <lineage>
        <taxon>Eukaryota</taxon>
        <taxon>Fungi</taxon>
        <taxon>Dikarya</taxon>
        <taxon>Basidiomycota</taxon>
        <taxon>Agaricomycotina</taxon>
        <taxon>Agaricomycetes</taxon>
        <taxon>Agaricomycetidae</taxon>
        <taxon>Agaricales</taxon>
        <taxon>Pleurotineae</taxon>
        <taxon>Pleurotaceae</taxon>
        <taxon>Hohenbuehelia</taxon>
    </lineage>
</organism>
<feature type="region of interest" description="Disordered" evidence="1">
    <location>
        <begin position="136"/>
        <end position="162"/>
    </location>
</feature>
<protein>
    <submittedName>
        <fullName evidence="2">Uncharacterized protein</fullName>
    </submittedName>
</protein>
<sequence length="308" mass="32846">MQLRNQDTIDHDQDHTPRAKMRPPLGGQDLPQAASPTSILNAPPSPSPARTRHPSNAMPMTMMPSPHRKTNAFITAIRHQTAKLLFRVASGSGQPSGASSLPGESDGNAGDDSPVSTPSKLVKHKSLGFVHLGRGHAASQAQNQTVSGSAESGTVYPETQTPAQFRVQVMELRLRDKLRTPNGKGRLRTRSRTRSVLRSKAKTKDACGEESTSEAASASEAGEGDESDLGGRETARLAHEDGSPGRNKEKEREGSRSFMGGMRRLSLVAGGKRPKIQPVQTHKRTKSGVPTPSAALKSLDGHAHTDDG</sequence>